<name>A0ABD0Q2T6_CIRMR</name>
<evidence type="ECO:0000313" key="2">
    <source>
        <dbReference type="Proteomes" id="UP001529510"/>
    </source>
</evidence>
<dbReference type="Gene3D" id="2.130.10.130">
    <property type="entry name" value="Integrin alpha, N-terminal"/>
    <property type="match status" value="1"/>
</dbReference>
<comment type="caution">
    <text evidence="1">The sequence shown here is derived from an EMBL/GenBank/DDBJ whole genome shotgun (WGS) entry which is preliminary data.</text>
</comment>
<evidence type="ECO:0000313" key="1">
    <source>
        <dbReference type="EMBL" id="KAL0180051.1"/>
    </source>
</evidence>
<sequence>ACGHRYVKKLLGAEEQQRMVGKCYVRGNDLSYDPADYWQSDTYELCDFNFDQNLEGMCNMGISGGMTENDVYFGTPGSFVWQ</sequence>
<feature type="non-terminal residue" evidence="1">
    <location>
        <position position="82"/>
    </location>
</feature>
<dbReference type="InterPro" id="IPR028994">
    <property type="entry name" value="Integrin_alpha_N"/>
</dbReference>
<organism evidence="1 2">
    <name type="scientific">Cirrhinus mrigala</name>
    <name type="common">Mrigala</name>
    <dbReference type="NCBI Taxonomy" id="683832"/>
    <lineage>
        <taxon>Eukaryota</taxon>
        <taxon>Metazoa</taxon>
        <taxon>Chordata</taxon>
        <taxon>Craniata</taxon>
        <taxon>Vertebrata</taxon>
        <taxon>Euteleostomi</taxon>
        <taxon>Actinopterygii</taxon>
        <taxon>Neopterygii</taxon>
        <taxon>Teleostei</taxon>
        <taxon>Ostariophysi</taxon>
        <taxon>Cypriniformes</taxon>
        <taxon>Cyprinidae</taxon>
        <taxon>Labeoninae</taxon>
        <taxon>Labeonini</taxon>
        <taxon>Cirrhinus</taxon>
    </lineage>
</organism>
<accession>A0ABD0Q2T6</accession>
<gene>
    <name evidence="1" type="ORF">M9458_025493</name>
</gene>
<dbReference type="AlphaFoldDB" id="A0ABD0Q2T6"/>
<dbReference type="Proteomes" id="UP001529510">
    <property type="component" value="Unassembled WGS sequence"/>
</dbReference>
<dbReference type="EMBL" id="JAMKFB020000012">
    <property type="protein sequence ID" value="KAL0180051.1"/>
    <property type="molecule type" value="Genomic_DNA"/>
</dbReference>
<proteinExistence type="predicted"/>
<protein>
    <submittedName>
        <fullName evidence="1">Uncharacterized protein</fullName>
    </submittedName>
</protein>
<reference evidence="1 2" key="1">
    <citation type="submission" date="2024-05" db="EMBL/GenBank/DDBJ databases">
        <title>Genome sequencing and assembly of Indian major carp, Cirrhinus mrigala (Hamilton, 1822).</title>
        <authorList>
            <person name="Mohindra V."/>
            <person name="Chowdhury L.M."/>
            <person name="Lal K."/>
            <person name="Jena J.K."/>
        </authorList>
    </citation>
    <scope>NUCLEOTIDE SEQUENCE [LARGE SCALE GENOMIC DNA]</scope>
    <source>
        <strain evidence="1">CM1030</strain>
        <tissue evidence="1">Blood</tissue>
    </source>
</reference>
<keyword evidence="2" id="KW-1185">Reference proteome</keyword>
<feature type="non-terminal residue" evidence="1">
    <location>
        <position position="1"/>
    </location>
</feature>